<dbReference type="GeneID" id="19118142"/>
<dbReference type="EMBL" id="KI964051">
    <property type="protein sequence ID" value="EUC42713.1"/>
    <property type="molecule type" value="Genomic_DNA"/>
</dbReference>
<dbReference type="KEGG" id="bor:COCMIDRAFT_102717"/>
<accession>W6YYQ9</accession>
<evidence type="ECO:0000313" key="1">
    <source>
        <dbReference type="EMBL" id="EUC42713.1"/>
    </source>
</evidence>
<sequence length="144" mass="15612">MSKYSTYLLHSITPVWPCLVPTGACIGGAQYTTVQHTTPSPAAAAVYYLLAYLPVSIPDTVGRWCTRAMRVASKRRGRCCTKLEPINVATSSHGCCTDGAPMAACPFSAVEPLLCLDMQRLSRRSPAQSLAAWPPTNYLPWAHL</sequence>
<name>W6YYQ9_COCMI</name>
<dbReference type="Proteomes" id="UP000054032">
    <property type="component" value="Unassembled WGS sequence"/>
</dbReference>
<organism evidence="1 2">
    <name type="scientific">Bipolaris oryzae ATCC 44560</name>
    <dbReference type="NCBI Taxonomy" id="930090"/>
    <lineage>
        <taxon>Eukaryota</taxon>
        <taxon>Fungi</taxon>
        <taxon>Dikarya</taxon>
        <taxon>Ascomycota</taxon>
        <taxon>Pezizomycotina</taxon>
        <taxon>Dothideomycetes</taxon>
        <taxon>Pleosporomycetidae</taxon>
        <taxon>Pleosporales</taxon>
        <taxon>Pleosporineae</taxon>
        <taxon>Pleosporaceae</taxon>
        <taxon>Bipolaris</taxon>
    </lineage>
</organism>
<protein>
    <submittedName>
        <fullName evidence="1">Uncharacterized protein</fullName>
    </submittedName>
</protein>
<keyword evidence="2" id="KW-1185">Reference proteome</keyword>
<gene>
    <name evidence="1" type="ORF">COCMIDRAFT_102717</name>
</gene>
<reference evidence="1 2" key="1">
    <citation type="journal article" date="2013" name="PLoS Genet.">
        <title>Comparative genome structure, secondary metabolite, and effector coding capacity across Cochliobolus pathogens.</title>
        <authorList>
            <person name="Condon B.J."/>
            <person name="Leng Y."/>
            <person name="Wu D."/>
            <person name="Bushley K.E."/>
            <person name="Ohm R.A."/>
            <person name="Otillar R."/>
            <person name="Martin J."/>
            <person name="Schackwitz W."/>
            <person name="Grimwood J."/>
            <person name="MohdZainudin N."/>
            <person name="Xue C."/>
            <person name="Wang R."/>
            <person name="Manning V.A."/>
            <person name="Dhillon B."/>
            <person name="Tu Z.J."/>
            <person name="Steffenson B.J."/>
            <person name="Salamov A."/>
            <person name="Sun H."/>
            <person name="Lowry S."/>
            <person name="LaButti K."/>
            <person name="Han J."/>
            <person name="Copeland A."/>
            <person name="Lindquist E."/>
            <person name="Barry K."/>
            <person name="Schmutz J."/>
            <person name="Baker S.E."/>
            <person name="Ciuffetti L.M."/>
            <person name="Grigoriev I.V."/>
            <person name="Zhong S."/>
            <person name="Turgeon B.G."/>
        </authorList>
    </citation>
    <scope>NUCLEOTIDE SEQUENCE [LARGE SCALE GENOMIC DNA]</scope>
    <source>
        <strain evidence="1 2">ATCC 44560</strain>
    </source>
</reference>
<dbReference type="HOGENOM" id="CLU_1796122_0_0_1"/>
<evidence type="ECO:0000313" key="2">
    <source>
        <dbReference type="Proteomes" id="UP000054032"/>
    </source>
</evidence>
<dbReference type="RefSeq" id="XP_007690755.1">
    <property type="nucleotide sequence ID" value="XM_007692565.1"/>
</dbReference>
<proteinExistence type="predicted"/>
<dbReference type="AlphaFoldDB" id="W6YYQ9"/>